<dbReference type="EMBL" id="PVTD01000002">
    <property type="protein sequence ID" value="PRY25489.1"/>
    <property type="molecule type" value="Genomic_DNA"/>
</dbReference>
<dbReference type="Gene3D" id="3.10.129.10">
    <property type="entry name" value="Hotdog Thioesterase"/>
    <property type="match status" value="1"/>
</dbReference>
<dbReference type="PANTHER" id="PTHR31793:SF24">
    <property type="entry name" value="LONG-CHAIN ACYL-COA THIOESTERASE FADM"/>
    <property type="match status" value="1"/>
</dbReference>
<dbReference type="PANTHER" id="PTHR31793">
    <property type="entry name" value="4-HYDROXYBENZOYL-COA THIOESTERASE FAMILY MEMBER"/>
    <property type="match status" value="1"/>
</dbReference>
<dbReference type="GO" id="GO:0047617">
    <property type="term" value="F:fatty acyl-CoA hydrolase activity"/>
    <property type="evidence" value="ECO:0007669"/>
    <property type="project" value="TreeGrafter"/>
</dbReference>
<dbReference type="InterPro" id="IPR050563">
    <property type="entry name" value="4-hydroxybenzoyl-CoA_TE"/>
</dbReference>
<proteinExistence type="predicted"/>
<dbReference type="AlphaFoldDB" id="A0A2T0RWC5"/>
<dbReference type="SUPFAM" id="SSF54637">
    <property type="entry name" value="Thioesterase/thiol ester dehydrase-isomerase"/>
    <property type="match status" value="1"/>
</dbReference>
<comment type="caution">
    <text evidence="1">The sequence shown here is derived from an EMBL/GenBank/DDBJ whole genome shotgun (WGS) entry which is preliminary data.</text>
</comment>
<dbReference type="Pfam" id="PF13279">
    <property type="entry name" value="4HBT_2"/>
    <property type="match status" value="1"/>
</dbReference>
<reference evidence="1 2" key="1">
    <citation type="submission" date="2018-03" db="EMBL/GenBank/DDBJ databases">
        <title>Genomic Encyclopedia of Archaeal and Bacterial Type Strains, Phase II (KMG-II): from individual species to whole genera.</title>
        <authorList>
            <person name="Goeker M."/>
        </authorList>
    </citation>
    <scope>NUCLEOTIDE SEQUENCE [LARGE SCALE GENOMIC DNA]</scope>
    <source>
        <strain evidence="1 2">DSM 29328</strain>
    </source>
</reference>
<evidence type="ECO:0000313" key="2">
    <source>
        <dbReference type="Proteomes" id="UP000239480"/>
    </source>
</evidence>
<protein>
    <submittedName>
        <fullName evidence="1">Acyl-CoA thioester hydrolase</fullName>
    </submittedName>
</protein>
<dbReference type="RefSeq" id="WP_211300963.1">
    <property type="nucleotide sequence ID" value="NZ_PVTD01000002.1"/>
</dbReference>
<sequence>MTMIDRSAPHEIDIEIRASDIDMMGHVNNTVYLRWVQDAATAHWDVIATDEDQANLLWIVARHEIDYKRPAYAGDDAVARTWLGAATGAFYERHTEILRRRDGQLLARALTLWCPLDAATRKPVRLTPAQRKRYTGQG</sequence>
<accession>A0A2T0RWC5</accession>
<dbReference type="InterPro" id="IPR029069">
    <property type="entry name" value="HotDog_dom_sf"/>
</dbReference>
<gene>
    <name evidence="1" type="ORF">CLV78_102669</name>
</gene>
<name>A0A2T0RWC5_9RHOB</name>
<evidence type="ECO:0000313" key="1">
    <source>
        <dbReference type="EMBL" id="PRY25489.1"/>
    </source>
</evidence>
<dbReference type="Proteomes" id="UP000239480">
    <property type="component" value="Unassembled WGS sequence"/>
</dbReference>
<keyword evidence="1" id="KW-0378">Hydrolase</keyword>
<dbReference type="CDD" id="cd00586">
    <property type="entry name" value="4HBT"/>
    <property type="match status" value="1"/>
</dbReference>
<keyword evidence="2" id="KW-1185">Reference proteome</keyword>
<organism evidence="1 2">
    <name type="scientific">Aliiruegeria haliotis</name>
    <dbReference type="NCBI Taxonomy" id="1280846"/>
    <lineage>
        <taxon>Bacteria</taxon>
        <taxon>Pseudomonadati</taxon>
        <taxon>Pseudomonadota</taxon>
        <taxon>Alphaproteobacteria</taxon>
        <taxon>Rhodobacterales</taxon>
        <taxon>Roseobacteraceae</taxon>
        <taxon>Aliiruegeria</taxon>
    </lineage>
</organism>